<keyword evidence="3" id="KW-1185">Reference proteome</keyword>
<sequence length="397" mass="38637">GGNVEQNGGNLNVGGNLGMAVGGNYDIGTVQTGEQKVVHGANGVSDTNINSATGSTVTVGGVSQIGVGGNLTATGADISLGGGGTIAANGDVTLQAAKTTSTVDSNSSGSDHHGSYSASLHTSDDTLTATTLNAGNSLTIASGNNINVTGSTINLDQGTATLAAANNVNIGAASATYVDNSQEQHSHSNVVSGKEVSSSSDTTTTLNQGSMISADGVSISSGKDINVAGSTIVGTNDVSLSAVHDVNITTTQDTMQSSSSYEETRTGLGTSGLSVTIGTNKLATTDEASSVTNNASTVGSLNGDLSIQAGNTLHVTGSDLVAGGNLAGTAANIIIDAATDTSHQAQTQKTSSSGLTIGLAGSVGDAINNAYSESQAAKNSASTGNDRAAALHSIAAA</sequence>
<gene>
    <name evidence="2" type="ORF">HHL14_32770</name>
</gene>
<feature type="region of interest" description="Disordered" evidence="1">
    <location>
        <begin position="101"/>
        <end position="121"/>
    </location>
</feature>
<feature type="region of interest" description="Disordered" evidence="1">
    <location>
        <begin position="181"/>
        <end position="208"/>
    </location>
</feature>
<dbReference type="Proteomes" id="UP000583127">
    <property type="component" value="Unassembled WGS sequence"/>
</dbReference>
<dbReference type="GO" id="GO:0003824">
    <property type="term" value="F:catalytic activity"/>
    <property type="evidence" value="ECO:0007669"/>
    <property type="project" value="UniProtKB-ARBA"/>
</dbReference>
<feature type="compositionally biased region" description="Low complexity" evidence="1">
    <location>
        <begin position="104"/>
        <end position="119"/>
    </location>
</feature>
<name>A0A7Y0A302_9BURK</name>
<organism evidence="2 3">
    <name type="scientific">Paraburkholderia antibiotica</name>
    <dbReference type="NCBI Taxonomy" id="2728839"/>
    <lineage>
        <taxon>Bacteria</taxon>
        <taxon>Pseudomonadati</taxon>
        <taxon>Pseudomonadota</taxon>
        <taxon>Betaproteobacteria</taxon>
        <taxon>Burkholderiales</taxon>
        <taxon>Burkholderiaceae</taxon>
        <taxon>Paraburkholderia</taxon>
    </lineage>
</organism>
<comment type="caution">
    <text evidence="2">The sequence shown here is derived from an EMBL/GenBank/DDBJ whole genome shotgun (WGS) entry which is preliminary data.</text>
</comment>
<dbReference type="EMBL" id="JABBFZ010000067">
    <property type="protein sequence ID" value="NML35562.1"/>
    <property type="molecule type" value="Genomic_DNA"/>
</dbReference>
<evidence type="ECO:0000313" key="3">
    <source>
        <dbReference type="Proteomes" id="UP000583127"/>
    </source>
</evidence>
<evidence type="ECO:0000256" key="1">
    <source>
        <dbReference type="SAM" id="MobiDB-lite"/>
    </source>
</evidence>
<proteinExistence type="predicted"/>
<feature type="non-terminal residue" evidence="2">
    <location>
        <position position="1"/>
    </location>
</feature>
<reference evidence="2 3" key="1">
    <citation type="submission" date="2020-04" db="EMBL/GenBank/DDBJ databases">
        <title>Paraburkholderia sp. G-4-1-8 isolated from soil.</title>
        <authorList>
            <person name="Dahal R.H."/>
        </authorList>
    </citation>
    <scope>NUCLEOTIDE SEQUENCE [LARGE SCALE GENOMIC DNA]</scope>
    <source>
        <strain evidence="2 3">G-4-1-8</strain>
    </source>
</reference>
<dbReference type="AlphaFoldDB" id="A0A7Y0A302"/>
<feature type="non-terminal residue" evidence="2">
    <location>
        <position position="397"/>
    </location>
</feature>
<dbReference type="RefSeq" id="WP_206002636.1">
    <property type="nucleotide sequence ID" value="NZ_JABBFZ010000067.1"/>
</dbReference>
<dbReference type="InterPro" id="IPR025157">
    <property type="entry name" value="Hemagglutinin_rpt"/>
</dbReference>
<evidence type="ECO:0000313" key="2">
    <source>
        <dbReference type="EMBL" id="NML35562.1"/>
    </source>
</evidence>
<dbReference type="Pfam" id="PF13332">
    <property type="entry name" value="Fil_haemagg_2"/>
    <property type="match status" value="3"/>
</dbReference>
<protein>
    <submittedName>
        <fullName evidence="2">Hemagglutinin</fullName>
    </submittedName>
</protein>
<accession>A0A7Y0A302</accession>